<dbReference type="Proteomes" id="UP000887578">
    <property type="component" value="Unplaced"/>
</dbReference>
<dbReference type="AlphaFoldDB" id="A0A914QVR4"/>
<protein>
    <submittedName>
        <fullName evidence="2">Uncharacterized protein</fullName>
    </submittedName>
</protein>
<dbReference type="InterPro" id="IPR023795">
    <property type="entry name" value="Serpin_CS"/>
</dbReference>
<evidence type="ECO:0000313" key="2">
    <source>
        <dbReference type="WBParaSite" id="PDA_v2.g7855.t1"/>
    </source>
</evidence>
<dbReference type="WBParaSite" id="PDA_v2.g7855.t1">
    <property type="protein sequence ID" value="PDA_v2.g7855.t1"/>
    <property type="gene ID" value="PDA_v2.g7855"/>
</dbReference>
<organism evidence="1 2">
    <name type="scientific">Panagrolaimus davidi</name>
    <dbReference type="NCBI Taxonomy" id="227884"/>
    <lineage>
        <taxon>Eukaryota</taxon>
        <taxon>Metazoa</taxon>
        <taxon>Ecdysozoa</taxon>
        <taxon>Nematoda</taxon>
        <taxon>Chromadorea</taxon>
        <taxon>Rhabditida</taxon>
        <taxon>Tylenchina</taxon>
        <taxon>Panagrolaimomorpha</taxon>
        <taxon>Panagrolaimoidea</taxon>
        <taxon>Panagrolaimidae</taxon>
        <taxon>Panagrolaimus</taxon>
    </lineage>
</organism>
<sequence>MEARSARKPTHKFLADRPFLYFITTIKEPVDPSKPSMINKEDYLFPEGFIFPSECSTEPFNLLFVGTFC</sequence>
<dbReference type="PROSITE" id="PS00284">
    <property type="entry name" value="SERPIN"/>
    <property type="match status" value="1"/>
</dbReference>
<reference evidence="2" key="1">
    <citation type="submission" date="2022-11" db="UniProtKB">
        <authorList>
            <consortium name="WormBaseParasite"/>
        </authorList>
    </citation>
    <scope>IDENTIFICATION</scope>
</reference>
<evidence type="ECO:0000313" key="1">
    <source>
        <dbReference type="Proteomes" id="UP000887578"/>
    </source>
</evidence>
<proteinExistence type="predicted"/>
<accession>A0A914QVR4</accession>
<keyword evidence="1" id="KW-1185">Reference proteome</keyword>
<name>A0A914QVR4_9BILA</name>